<keyword evidence="2" id="KW-0597">Phosphoprotein</keyword>
<dbReference type="PANTHER" id="PTHR45527">
    <property type="entry name" value="NONRIBOSOMAL PEPTIDE SYNTHETASE"/>
    <property type="match status" value="1"/>
</dbReference>
<dbReference type="InterPro" id="IPR029058">
    <property type="entry name" value="AB_hydrolase_fold"/>
</dbReference>
<evidence type="ECO:0000313" key="5">
    <source>
        <dbReference type="Proteomes" id="UP001601303"/>
    </source>
</evidence>
<dbReference type="Proteomes" id="UP001601303">
    <property type="component" value="Unassembled WGS sequence"/>
</dbReference>
<accession>A0ABW6M8N5</accession>
<evidence type="ECO:0000313" key="4">
    <source>
        <dbReference type="EMBL" id="MFE9602481.1"/>
    </source>
</evidence>
<comment type="caution">
    <text evidence="4">The sequence shown here is derived from an EMBL/GenBank/DDBJ whole genome shotgun (WGS) entry which is preliminary data.</text>
</comment>
<dbReference type="InterPro" id="IPR020806">
    <property type="entry name" value="PKS_PP-bd"/>
</dbReference>
<name>A0ABW6M8N5_9ACTN</name>
<feature type="domain" description="Carrier" evidence="3">
    <location>
        <begin position="2"/>
        <end position="76"/>
    </location>
</feature>
<evidence type="ECO:0000259" key="3">
    <source>
        <dbReference type="PROSITE" id="PS50075"/>
    </source>
</evidence>
<evidence type="ECO:0000256" key="2">
    <source>
        <dbReference type="ARBA" id="ARBA00022553"/>
    </source>
</evidence>
<organism evidence="4 5">
    <name type="scientific">Streptomyces hokutonensis</name>
    <dbReference type="NCBI Taxonomy" id="1306990"/>
    <lineage>
        <taxon>Bacteria</taxon>
        <taxon>Bacillati</taxon>
        <taxon>Actinomycetota</taxon>
        <taxon>Actinomycetes</taxon>
        <taxon>Kitasatosporales</taxon>
        <taxon>Streptomycetaceae</taxon>
        <taxon>Streptomyces</taxon>
    </lineage>
</organism>
<dbReference type="SMART" id="SM00823">
    <property type="entry name" value="PKS_PP"/>
    <property type="match status" value="1"/>
</dbReference>
<sequence length="89" mass="9583">MMAHEQKVSQVVAEVIGIDVSEVDVDTNFFDLGGNSLLLISLVDELKSTLGIETDIVTLLEFPTIEGFVAHWNAQQDGADSAPADHSRA</sequence>
<dbReference type="PANTHER" id="PTHR45527:SF1">
    <property type="entry name" value="FATTY ACID SYNTHASE"/>
    <property type="match status" value="1"/>
</dbReference>
<evidence type="ECO:0000256" key="1">
    <source>
        <dbReference type="ARBA" id="ARBA00022450"/>
    </source>
</evidence>
<reference evidence="4 5" key="1">
    <citation type="submission" date="2024-10" db="EMBL/GenBank/DDBJ databases">
        <title>The Natural Products Discovery Center: Release of the First 8490 Sequenced Strains for Exploring Actinobacteria Biosynthetic Diversity.</title>
        <authorList>
            <person name="Kalkreuter E."/>
            <person name="Kautsar S.A."/>
            <person name="Yang D."/>
            <person name="Bader C.D."/>
            <person name="Teijaro C.N."/>
            <person name="Fluegel L."/>
            <person name="Davis C.M."/>
            <person name="Simpson J.R."/>
            <person name="Lauterbach L."/>
            <person name="Steele A.D."/>
            <person name="Gui C."/>
            <person name="Meng S."/>
            <person name="Li G."/>
            <person name="Viehrig K."/>
            <person name="Ye F."/>
            <person name="Su P."/>
            <person name="Kiefer A.F."/>
            <person name="Nichols A."/>
            <person name="Cepeda A.J."/>
            <person name="Yan W."/>
            <person name="Fan B."/>
            <person name="Jiang Y."/>
            <person name="Adhikari A."/>
            <person name="Zheng C.-J."/>
            <person name="Schuster L."/>
            <person name="Cowan T.M."/>
            <person name="Smanski M.J."/>
            <person name="Chevrette M.G."/>
            <person name="De Carvalho L.P.S."/>
            <person name="Shen B."/>
        </authorList>
    </citation>
    <scope>NUCLEOTIDE SEQUENCE [LARGE SCALE GENOMIC DNA]</scope>
    <source>
        <strain evidence="4 5">NPDC006488</strain>
    </source>
</reference>
<protein>
    <submittedName>
        <fullName evidence="4">Acyl carrier protein</fullName>
    </submittedName>
</protein>
<dbReference type="Gene3D" id="3.40.50.1820">
    <property type="entry name" value="alpha/beta hydrolase"/>
    <property type="match status" value="1"/>
</dbReference>
<gene>
    <name evidence="4" type="ORF">ACFYNQ_28440</name>
</gene>
<keyword evidence="1" id="KW-0596">Phosphopantetheine</keyword>
<dbReference type="Pfam" id="PF00550">
    <property type="entry name" value="PP-binding"/>
    <property type="match status" value="1"/>
</dbReference>
<dbReference type="PROSITE" id="PS50075">
    <property type="entry name" value="CARRIER"/>
    <property type="match status" value="1"/>
</dbReference>
<proteinExistence type="predicted"/>
<dbReference type="RefSeq" id="WP_388110399.1">
    <property type="nucleotide sequence ID" value="NZ_JBIAHM010000010.1"/>
</dbReference>
<dbReference type="InterPro" id="IPR009081">
    <property type="entry name" value="PP-bd_ACP"/>
</dbReference>
<dbReference type="SUPFAM" id="SSF47336">
    <property type="entry name" value="ACP-like"/>
    <property type="match status" value="1"/>
</dbReference>
<dbReference type="InterPro" id="IPR036736">
    <property type="entry name" value="ACP-like_sf"/>
</dbReference>
<dbReference type="EMBL" id="JBIAHM010000010">
    <property type="protein sequence ID" value="MFE9602481.1"/>
    <property type="molecule type" value="Genomic_DNA"/>
</dbReference>
<keyword evidence="5" id="KW-1185">Reference proteome</keyword>